<comment type="caution">
    <text evidence="4">The sequence shown here is derived from an EMBL/GenBank/DDBJ whole genome shotgun (WGS) entry which is preliminary data.</text>
</comment>
<feature type="region of interest" description="Disordered" evidence="1">
    <location>
        <begin position="225"/>
        <end position="244"/>
    </location>
</feature>
<evidence type="ECO:0000313" key="4">
    <source>
        <dbReference type="EMBL" id="MBA8828871.1"/>
    </source>
</evidence>
<dbReference type="RefSeq" id="WP_182484321.1">
    <property type="nucleotide sequence ID" value="NZ_JACGWU010000002.1"/>
</dbReference>
<feature type="transmembrane region" description="Helical" evidence="2">
    <location>
        <begin position="193"/>
        <end position="217"/>
    </location>
</feature>
<evidence type="ECO:0000259" key="3">
    <source>
        <dbReference type="Pfam" id="PF26366"/>
    </source>
</evidence>
<keyword evidence="2" id="KW-1133">Transmembrane helix</keyword>
<reference evidence="4 5" key="1">
    <citation type="submission" date="2020-07" db="EMBL/GenBank/DDBJ databases">
        <title>Sequencing the genomes of 1000 actinobacteria strains.</title>
        <authorList>
            <person name="Klenk H.-P."/>
        </authorList>
    </citation>
    <scope>NUCLEOTIDE SEQUENCE [LARGE SCALE GENOMIC DNA]</scope>
    <source>
        <strain evidence="4 5">DSM 23737</strain>
    </source>
</reference>
<keyword evidence="2" id="KW-0472">Membrane</keyword>
<organism evidence="4 5">
    <name type="scientific">Alpinimonas psychrophila</name>
    <dbReference type="NCBI Taxonomy" id="748908"/>
    <lineage>
        <taxon>Bacteria</taxon>
        <taxon>Bacillati</taxon>
        <taxon>Actinomycetota</taxon>
        <taxon>Actinomycetes</taxon>
        <taxon>Micrococcales</taxon>
        <taxon>Microbacteriaceae</taxon>
        <taxon>Alpinimonas</taxon>
    </lineage>
</organism>
<gene>
    <name evidence="4" type="ORF">FB555_000969</name>
</gene>
<feature type="transmembrane region" description="Helical" evidence="2">
    <location>
        <begin position="271"/>
        <end position="290"/>
    </location>
</feature>
<keyword evidence="2" id="KW-0812">Transmembrane</keyword>
<feature type="domain" description="DUF8094" evidence="3">
    <location>
        <begin position="314"/>
        <end position="609"/>
    </location>
</feature>
<dbReference type="InterPro" id="IPR058407">
    <property type="entry name" value="DUF8094"/>
</dbReference>
<evidence type="ECO:0000313" key="5">
    <source>
        <dbReference type="Proteomes" id="UP000524237"/>
    </source>
</evidence>
<keyword evidence="5" id="KW-1185">Reference proteome</keyword>
<proteinExistence type="predicted"/>
<evidence type="ECO:0000256" key="2">
    <source>
        <dbReference type="SAM" id="Phobius"/>
    </source>
</evidence>
<dbReference type="EMBL" id="JACGWU010000002">
    <property type="protein sequence ID" value="MBA8828871.1"/>
    <property type="molecule type" value="Genomic_DNA"/>
</dbReference>
<sequence>MRFIAAIGVFVLAAVFLGTGLTQKVFFSGPEYAALSTTVEPPTLYTVINGDVLKSHPGLQTVTAGGAEVGFIGYGRTADVLAWLEGSDYDAITYNPKTQELGSQRVVSTVNVTATDQASSGVPAESITTTPIVNTIVNPAGSDLWLGERVGKMNVSLPINADESMSVIIASDGVADAPAEVRLSWPIPNQTPFATGFIVIGGILLLAGLFLLIWALMQMKNRHGPKRRGRITRMPKAPKPSNRRRIGRTAAPKILPPAKGRRALENRAVRIAIPVGLTLALGLSSCASGFQTGRGDVTATPTASVALGQEVPLPDVSESQLTRILASISETIAAADKSLDTTTAATRLVGPALNIRSANYAMRSADGNVAALPSIPASPVTFLMPQATSTWPRYVMTVIQDPVDPTVPTTGLVLVQESPRENYRVEYSVTLEPNAQVPEVAPATTGSAIVSPDSKLLLLQPNQVALAYGDILLKGDASPYAGLFDGATDSLRTQIGLPYKDAKRAAVGDKASLEFTQQIGSGESISLATNDSGAIVLVNLNEIETIRPTETGATVNAEGQTKVLAGIASSTTGIESTYGIQLAFYVPPLGSTDKIRLLGFSQGLIAAKGL</sequence>
<name>A0A7W3PP37_9MICO</name>
<protein>
    <submittedName>
        <fullName evidence="4">Putative membrane protein YphA (DoxX/SURF4 family)</fullName>
    </submittedName>
</protein>
<dbReference type="Pfam" id="PF26366">
    <property type="entry name" value="DUF8094"/>
    <property type="match status" value="1"/>
</dbReference>
<evidence type="ECO:0000256" key="1">
    <source>
        <dbReference type="SAM" id="MobiDB-lite"/>
    </source>
</evidence>
<dbReference type="Proteomes" id="UP000524237">
    <property type="component" value="Unassembled WGS sequence"/>
</dbReference>
<dbReference type="AlphaFoldDB" id="A0A7W3PP37"/>
<accession>A0A7W3PP37</accession>